<dbReference type="InterPro" id="IPR010610">
    <property type="entry name" value="EryCIII-like_C"/>
</dbReference>
<dbReference type="eggNOG" id="KOG1192">
    <property type="taxonomic scope" value="Eukaryota"/>
</dbReference>
<dbReference type="GeneID" id="7203654"/>
<dbReference type="KEGG" id="pti:PHATRDRAFT_1174"/>
<dbReference type="Proteomes" id="UP000000759">
    <property type="component" value="Chromosome 17"/>
</dbReference>
<keyword evidence="5" id="KW-1185">Reference proteome</keyword>
<dbReference type="Pfam" id="PF06722">
    <property type="entry name" value="EryCIII-like_C"/>
    <property type="match status" value="1"/>
</dbReference>
<organism evidence="4 5">
    <name type="scientific">Phaeodactylum tricornutum (strain CCAP 1055/1)</name>
    <dbReference type="NCBI Taxonomy" id="556484"/>
    <lineage>
        <taxon>Eukaryota</taxon>
        <taxon>Sar</taxon>
        <taxon>Stramenopiles</taxon>
        <taxon>Ochrophyta</taxon>
        <taxon>Bacillariophyta</taxon>
        <taxon>Bacillariophyceae</taxon>
        <taxon>Bacillariophycidae</taxon>
        <taxon>Naviculales</taxon>
        <taxon>Phaeodactylaceae</taxon>
        <taxon>Phaeodactylum</taxon>
    </lineage>
</organism>
<reference evidence="5" key="2">
    <citation type="submission" date="2008-08" db="EMBL/GenBank/DDBJ databases">
        <authorList>
            <consortium name="Diatom Consortium"/>
            <person name="Grigoriev I."/>
            <person name="Grimwood J."/>
            <person name="Kuo A."/>
            <person name="Otillar R.P."/>
            <person name="Salamov A."/>
            <person name="Detter J.C."/>
            <person name="Lindquist E."/>
            <person name="Shapiro H."/>
            <person name="Lucas S."/>
            <person name="Glavina del Rio T."/>
            <person name="Pitluck S."/>
            <person name="Rokhsar D."/>
            <person name="Bowler C."/>
        </authorList>
    </citation>
    <scope>GENOME REANNOTATION</scope>
    <source>
        <strain evidence="5">CCAP 1055/1</strain>
    </source>
</reference>
<accession>B7G6Z8</accession>
<dbReference type="RefSeq" id="XP_002182817.1">
    <property type="nucleotide sequence ID" value="XM_002182781.1"/>
</dbReference>
<protein>
    <recommendedName>
        <fullName evidence="6">Glycosyltransferase family 28 N-terminal domain-containing protein</fullName>
    </recommendedName>
</protein>
<dbReference type="AlphaFoldDB" id="B7G6Z8"/>
<evidence type="ECO:0000313" key="5">
    <source>
        <dbReference type="Proteomes" id="UP000000759"/>
    </source>
</evidence>
<proteinExistence type="predicted"/>
<feature type="domain" description="Erythromycin biosynthesis protein CIII-like C-terminal" evidence="3">
    <location>
        <begin position="321"/>
        <end position="417"/>
    </location>
</feature>
<dbReference type="FunFam" id="3.40.50.2000:FF:000009">
    <property type="entry name" value="Sterol 3-beta-glucosyltransferase UGT80A2"/>
    <property type="match status" value="1"/>
</dbReference>
<keyword evidence="1" id="KW-0808">Transferase</keyword>
<evidence type="ECO:0000256" key="1">
    <source>
        <dbReference type="ARBA" id="ARBA00022679"/>
    </source>
</evidence>
<feature type="domain" description="Glycosyltransferase family 28 N-terminal" evidence="2">
    <location>
        <begin position="6"/>
        <end position="149"/>
    </location>
</feature>
<dbReference type="HOGENOM" id="CLU_325295_0_0_1"/>
<dbReference type="InterPro" id="IPR004276">
    <property type="entry name" value="GlycoTrans_28_N"/>
</dbReference>
<dbReference type="STRING" id="556484.B7G6Z8"/>
<dbReference type="InParanoid" id="B7G6Z8"/>
<dbReference type="Gene3D" id="3.40.50.2000">
    <property type="entry name" value="Glycogen Phosphorylase B"/>
    <property type="match status" value="2"/>
</dbReference>
<feature type="non-terminal residue" evidence="4">
    <location>
        <position position="434"/>
    </location>
</feature>
<dbReference type="SUPFAM" id="SSF53756">
    <property type="entry name" value="UDP-Glycosyltransferase/glycogen phosphorylase"/>
    <property type="match status" value="1"/>
</dbReference>
<dbReference type="GO" id="GO:0016906">
    <property type="term" value="F:sterol 3-beta-glucosyltransferase activity"/>
    <property type="evidence" value="ECO:0007669"/>
    <property type="project" value="UniProtKB-ARBA"/>
</dbReference>
<reference evidence="4 5" key="1">
    <citation type="journal article" date="2008" name="Nature">
        <title>The Phaeodactylum genome reveals the evolutionary history of diatom genomes.</title>
        <authorList>
            <person name="Bowler C."/>
            <person name="Allen A.E."/>
            <person name="Badger J.H."/>
            <person name="Grimwood J."/>
            <person name="Jabbari K."/>
            <person name="Kuo A."/>
            <person name="Maheswari U."/>
            <person name="Martens C."/>
            <person name="Maumus F."/>
            <person name="Otillar R.P."/>
            <person name="Rayko E."/>
            <person name="Salamov A."/>
            <person name="Vandepoele K."/>
            <person name="Beszteri B."/>
            <person name="Gruber A."/>
            <person name="Heijde M."/>
            <person name="Katinka M."/>
            <person name="Mock T."/>
            <person name="Valentin K."/>
            <person name="Verret F."/>
            <person name="Berges J.A."/>
            <person name="Brownlee C."/>
            <person name="Cadoret J.P."/>
            <person name="Chiovitti A."/>
            <person name="Choi C.J."/>
            <person name="Coesel S."/>
            <person name="De Martino A."/>
            <person name="Detter J.C."/>
            <person name="Durkin C."/>
            <person name="Falciatore A."/>
            <person name="Fournet J."/>
            <person name="Haruta M."/>
            <person name="Huysman M.J."/>
            <person name="Jenkins B.D."/>
            <person name="Jiroutova K."/>
            <person name="Jorgensen R.E."/>
            <person name="Joubert Y."/>
            <person name="Kaplan A."/>
            <person name="Kroger N."/>
            <person name="Kroth P.G."/>
            <person name="La Roche J."/>
            <person name="Lindquist E."/>
            <person name="Lommer M."/>
            <person name="Martin-Jezequel V."/>
            <person name="Lopez P.J."/>
            <person name="Lucas S."/>
            <person name="Mangogna M."/>
            <person name="McGinnis K."/>
            <person name="Medlin L.K."/>
            <person name="Montsant A."/>
            <person name="Oudot-Le Secq M.P."/>
            <person name="Napoli C."/>
            <person name="Obornik M."/>
            <person name="Parker M.S."/>
            <person name="Petit J.L."/>
            <person name="Porcel B.M."/>
            <person name="Poulsen N."/>
            <person name="Robison M."/>
            <person name="Rychlewski L."/>
            <person name="Rynearson T.A."/>
            <person name="Schmutz J."/>
            <person name="Shapiro H."/>
            <person name="Siaut M."/>
            <person name="Stanley M."/>
            <person name="Sussman M.R."/>
            <person name="Taylor A.R."/>
            <person name="Vardi A."/>
            <person name="von Dassow P."/>
            <person name="Vyverman W."/>
            <person name="Willis A."/>
            <person name="Wyrwicz L.S."/>
            <person name="Rokhsar D.S."/>
            <person name="Weissenbach J."/>
            <person name="Armbrust E.V."/>
            <person name="Green B.R."/>
            <person name="Van de Peer Y."/>
            <person name="Grigoriev I.V."/>
        </authorList>
    </citation>
    <scope>NUCLEOTIDE SEQUENCE [LARGE SCALE GENOMIC DNA]</scope>
    <source>
        <strain evidence="4 5">CCAP 1055/1</strain>
    </source>
</reference>
<name>B7G6Z8_PHATC</name>
<dbReference type="Pfam" id="PF03033">
    <property type="entry name" value="Glyco_transf_28"/>
    <property type="match status" value="1"/>
</dbReference>
<dbReference type="InterPro" id="IPR050426">
    <property type="entry name" value="Glycosyltransferase_28"/>
</dbReference>
<evidence type="ECO:0000313" key="4">
    <source>
        <dbReference type="EMBL" id="EEC45553.1"/>
    </source>
</evidence>
<dbReference type="EMBL" id="CM000619">
    <property type="protein sequence ID" value="EEC45553.1"/>
    <property type="molecule type" value="Genomic_DNA"/>
</dbReference>
<evidence type="ECO:0000259" key="3">
    <source>
        <dbReference type="Pfam" id="PF06722"/>
    </source>
</evidence>
<dbReference type="PANTHER" id="PTHR48050:SF13">
    <property type="entry name" value="STEROL 3-BETA-GLUCOSYLTRANSFERASE UGT80A2"/>
    <property type="match status" value="1"/>
</dbReference>
<evidence type="ECO:0000259" key="2">
    <source>
        <dbReference type="Pfam" id="PF03033"/>
    </source>
</evidence>
<gene>
    <name evidence="4" type="ORF">PHATRDRAFT_1174</name>
</gene>
<sequence>IPTMSICIMVCGTHGDVLPFCGLAKALQAKGHRVRIATHQVHRHIVQSKDIEFYPLAGDPKQLSAWMVQTGGSVWGEAMHPNLIPEKTRMVRDIIFSAWPAATATDPEEADARPFVADAIISNPPVIGHVHVAEALGIPCHIMFPQPWYYGTKDFPHPMAGLEYVRGRALNMQSYTVFESLMWANFNGDINRWRFRTLRLPRAYAYANSANHVSTAHIPFSAMWSPAFVPKPDDWPDQCEVVGTFVVDQKKGFDVSPFADLEQWLEEGDPPIFVGFGSMMIRKPQELEKKIKAAAHRVGIRVLVQSGWSKLNVEDGSDLLKNVGPCPHDWLLPKCAAVVHHGGAGTVAAGLRNGLPTLVCPFFADQFMWGFFVENAAVGPKACPVNDLTLEILVEKLRLLASPQMKKNAEALGAEMALEDGIQGGLDHFLDSLP</sequence>
<dbReference type="PaxDb" id="2850-Phatr1174"/>
<dbReference type="PANTHER" id="PTHR48050">
    <property type="entry name" value="STEROL 3-BETA-GLUCOSYLTRANSFERASE"/>
    <property type="match status" value="1"/>
</dbReference>
<dbReference type="GO" id="GO:0005975">
    <property type="term" value="P:carbohydrate metabolic process"/>
    <property type="evidence" value="ECO:0007669"/>
    <property type="project" value="InterPro"/>
</dbReference>
<feature type="non-terminal residue" evidence="4">
    <location>
        <position position="1"/>
    </location>
</feature>
<dbReference type="OrthoDB" id="5835829at2759"/>
<dbReference type="InterPro" id="IPR002213">
    <property type="entry name" value="UDP_glucos_trans"/>
</dbReference>
<evidence type="ECO:0008006" key="6">
    <source>
        <dbReference type="Google" id="ProtNLM"/>
    </source>
</evidence>
<dbReference type="CDD" id="cd03784">
    <property type="entry name" value="GT1_Gtf-like"/>
    <property type="match status" value="1"/>
</dbReference>